<dbReference type="STRING" id="1122180.Lokhon_00955"/>
<name>A0A017HCY9_9RHOB</name>
<feature type="transmembrane region" description="Helical" evidence="9">
    <location>
        <begin position="196"/>
        <end position="218"/>
    </location>
</feature>
<feature type="transmembrane region" description="Helical" evidence="9">
    <location>
        <begin position="122"/>
        <end position="141"/>
    </location>
</feature>
<keyword evidence="2" id="KW-0813">Transport</keyword>
<evidence type="ECO:0000256" key="9">
    <source>
        <dbReference type="SAM" id="Phobius"/>
    </source>
</evidence>
<protein>
    <submittedName>
        <fullName evidence="10">Lipocalin-related protein and Bos/Can/Equ allergen</fullName>
    </submittedName>
</protein>
<sequence>MLDWLDEPTVAALIGMGSGAVLGAAARLGRFCTLGAIEDALYGGSLGRLRMWGIAIGVAVIVAFGLMAAGLFDPMDSFYLAQGWSLPGTILGGLVFGYGMALAGNCGYGALARLGGGDMRSFVIVLVMGLAAYATLSGPLSGLRVALFAPGEGPTPGIGHWFAQASGLPLWTCGVLVGLAILALALRSGAALGRGALFCGASVGLAIAMGWAGTAWLFRTGFDALPVASHSFSAPLGETMLYTMTSSGTALSFGVGSVVGVLAGAFAGSLWKGHFRWEACEDPRELKRQILGAGLMGWGAVTAAGCSIGQGITAFSVLAISAPVTLAAIALGAAIGLRQLIDGFAMAE</sequence>
<feature type="transmembrane region" description="Helical" evidence="9">
    <location>
        <begin position="12"/>
        <end position="37"/>
    </location>
</feature>
<dbReference type="InterPro" id="IPR007272">
    <property type="entry name" value="Sulf_transp_TsuA/YedE"/>
</dbReference>
<evidence type="ECO:0000256" key="4">
    <source>
        <dbReference type="ARBA" id="ARBA00022519"/>
    </source>
</evidence>
<evidence type="ECO:0000313" key="10">
    <source>
        <dbReference type="EMBL" id="EYD72165.1"/>
    </source>
</evidence>
<keyword evidence="7 9" id="KW-0472">Membrane</keyword>
<accession>A0A017HCY9</accession>
<dbReference type="Proteomes" id="UP000025047">
    <property type="component" value="Unassembled WGS sequence"/>
</dbReference>
<dbReference type="EMBL" id="APGJ01000004">
    <property type="protein sequence ID" value="EYD72165.1"/>
    <property type="molecule type" value="Genomic_DNA"/>
</dbReference>
<dbReference type="PANTHER" id="PTHR30574">
    <property type="entry name" value="INNER MEMBRANE PROTEIN YEDE"/>
    <property type="match status" value="1"/>
</dbReference>
<dbReference type="RefSeq" id="WP_017928103.1">
    <property type="nucleotide sequence ID" value="NZ_KB822997.1"/>
</dbReference>
<feature type="transmembrane region" description="Helical" evidence="9">
    <location>
        <begin position="84"/>
        <end position="110"/>
    </location>
</feature>
<dbReference type="Pfam" id="PF04143">
    <property type="entry name" value="Sulf_transp"/>
    <property type="match status" value="1"/>
</dbReference>
<dbReference type="GO" id="GO:0005886">
    <property type="term" value="C:plasma membrane"/>
    <property type="evidence" value="ECO:0007669"/>
    <property type="project" value="UniProtKB-SubCell"/>
</dbReference>
<feature type="transmembrane region" description="Helical" evidence="9">
    <location>
        <begin position="318"/>
        <end position="337"/>
    </location>
</feature>
<keyword evidence="3" id="KW-1003">Cell membrane</keyword>
<comment type="subcellular location">
    <subcellularLocation>
        <location evidence="1">Cell inner membrane</location>
        <topology evidence="1">Multi-pass membrane protein</topology>
    </subcellularLocation>
</comment>
<evidence type="ECO:0000256" key="5">
    <source>
        <dbReference type="ARBA" id="ARBA00022692"/>
    </source>
</evidence>
<keyword evidence="4" id="KW-0997">Cell inner membrane</keyword>
<reference evidence="10 11" key="1">
    <citation type="submission" date="2013-03" db="EMBL/GenBank/DDBJ databases">
        <authorList>
            <person name="Fiebig A."/>
            <person name="Goeker M."/>
            <person name="Klenk H.-P.P."/>
        </authorList>
    </citation>
    <scope>NUCLEOTIDE SEQUENCE [LARGE SCALE GENOMIC DNA]</scope>
    <source>
        <strain evidence="10 11">DSM 17492</strain>
    </source>
</reference>
<keyword evidence="11" id="KW-1185">Reference proteome</keyword>
<feature type="transmembrane region" description="Helical" evidence="9">
    <location>
        <begin position="49"/>
        <end position="72"/>
    </location>
</feature>
<dbReference type="OrthoDB" id="7984363at2"/>
<evidence type="ECO:0000256" key="6">
    <source>
        <dbReference type="ARBA" id="ARBA00022989"/>
    </source>
</evidence>
<dbReference type="HOGENOM" id="CLU_050656_2_0_5"/>
<organism evidence="10 11">
    <name type="scientific">Limimaricola hongkongensis DSM 17492</name>
    <dbReference type="NCBI Taxonomy" id="1122180"/>
    <lineage>
        <taxon>Bacteria</taxon>
        <taxon>Pseudomonadati</taxon>
        <taxon>Pseudomonadota</taxon>
        <taxon>Alphaproteobacteria</taxon>
        <taxon>Rhodobacterales</taxon>
        <taxon>Paracoccaceae</taxon>
        <taxon>Limimaricola</taxon>
    </lineage>
</organism>
<comment type="caution">
    <text evidence="10">The sequence shown here is derived from an EMBL/GenBank/DDBJ whole genome shotgun (WGS) entry which is preliminary data.</text>
</comment>
<proteinExistence type="inferred from homology"/>
<feature type="transmembrane region" description="Helical" evidence="9">
    <location>
        <begin position="161"/>
        <end position="184"/>
    </location>
</feature>
<dbReference type="PATRIC" id="fig|1122180.6.peg.949"/>
<evidence type="ECO:0000256" key="3">
    <source>
        <dbReference type="ARBA" id="ARBA00022475"/>
    </source>
</evidence>
<keyword evidence="6 9" id="KW-1133">Transmembrane helix</keyword>
<evidence type="ECO:0000256" key="7">
    <source>
        <dbReference type="ARBA" id="ARBA00023136"/>
    </source>
</evidence>
<evidence type="ECO:0000256" key="2">
    <source>
        <dbReference type="ARBA" id="ARBA00022448"/>
    </source>
</evidence>
<feature type="transmembrane region" description="Helical" evidence="9">
    <location>
        <begin position="250"/>
        <end position="271"/>
    </location>
</feature>
<feature type="transmembrane region" description="Helical" evidence="9">
    <location>
        <begin position="291"/>
        <end position="312"/>
    </location>
</feature>
<dbReference type="PANTHER" id="PTHR30574:SF1">
    <property type="entry name" value="SULPHUR TRANSPORT DOMAIN-CONTAINING PROTEIN"/>
    <property type="match status" value="1"/>
</dbReference>
<evidence type="ECO:0000256" key="8">
    <source>
        <dbReference type="ARBA" id="ARBA00035655"/>
    </source>
</evidence>
<dbReference type="eggNOG" id="COG2391">
    <property type="taxonomic scope" value="Bacteria"/>
</dbReference>
<evidence type="ECO:0000313" key="11">
    <source>
        <dbReference type="Proteomes" id="UP000025047"/>
    </source>
</evidence>
<gene>
    <name evidence="10" type="ORF">Lokhon_00955</name>
</gene>
<evidence type="ECO:0000256" key="1">
    <source>
        <dbReference type="ARBA" id="ARBA00004429"/>
    </source>
</evidence>
<keyword evidence="5 9" id="KW-0812">Transmembrane</keyword>
<comment type="similarity">
    <text evidence="8">Belongs to the TsuA/YedE (TC 9.B.102) family.</text>
</comment>
<dbReference type="AlphaFoldDB" id="A0A017HCY9"/>